<sequence length="104" mass="11518">MAADDAVAVGVEPHERGHRVRRTDTPHVEQLLELRLADGVVPVAVHDVEDGVRNAFDHIEAAVVHARRTVRVAELLPVQTFDGMRFSINVPNFGGLPTPGRWQR</sequence>
<evidence type="ECO:0000256" key="1">
    <source>
        <dbReference type="SAM" id="MobiDB-lite"/>
    </source>
</evidence>
<dbReference type="EMBL" id="CP113836">
    <property type="protein sequence ID" value="WAL69051.1"/>
    <property type="molecule type" value="Genomic_DNA"/>
</dbReference>
<organism evidence="2 3">
    <name type="scientific">Amycolatopsis cynarae</name>
    <dbReference type="NCBI Taxonomy" id="2995223"/>
    <lineage>
        <taxon>Bacteria</taxon>
        <taxon>Bacillati</taxon>
        <taxon>Actinomycetota</taxon>
        <taxon>Actinomycetes</taxon>
        <taxon>Pseudonocardiales</taxon>
        <taxon>Pseudonocardiaceae</taxon>
        <taxon>Amycolatopsis</taxon>
    </lineage>
</organism>
<gene>
    <name evidence="2" type="ORF">ORV05_15170</name>
</gene>
<accession>A0ABY7BA68</accession>
<feature type="region of interest" description="Disordered" evidence="1">
    <location>
        <begin position="1"/>
        <end position="23"/>
    </location>
</feature>
<reference evidence="2" key="1">
    <citation type="submission" date="2022-11" db="EMBL/GenBank/DDBJ databases">
        <authorList>
            <person name="Mo P."/>
        </authorList>
    </citation>
    <scope>NUCLEOTIDE SEQUENCE</scope>
    <source>
        <strain evidence="2">HUAS 11-8</strain>
    </source>
</reference>
<evidence type="ECO:0000313" key="3">
    <source>
        <dbReference type="Proteomes" id="UP001163203"/>
    </source>
</evidence>
<protein>
    <submittedName>
        <fullName evidence="2">Uncharacterized protein</fullName>
    </submittedName>
</protein>
<evidence type="ECO:0000313" key="2">
    <source>
        <dbReference type="EMBL" id="WAL69051.1"/>
    </source>
</evidence>
<name>A0ABY7BA68_9PSEU</name>
<dbReference type="Proteomes" id="UP001163203">
    <property type="component" value="Chromosome"/>
</dbReference>
<keyword evidence="3" id="KW-1185">Reference proteome</keyword>
<proteinExistence type="predicted"/>